<gene>
    <name evidence="9" type="ORF">CISIN_1g043357mg</name>
</gene>
<dbReference type="AlphaFoldDB" id="A0A067DLA9"/>
<reference evidence="9 10" key="1">
    <citation type="submission" date="2014-04" db="EMBL/GenBank/DDBJ databases">
        <authorList>
            <consortium name="International Citrus Genome Consortium"/>
            <person name="Gmitter F."/>
            <person name="Chen C."/>
            <person name="Farmerie W."/>
            <person name="Harkins T."/>
            <person name="Desany B."/>
            <person name="Mohiuddin M."/>
            <person name="Kodira C."/>
            <person name="Borodovsky M."/>
            <person name="Lomsadze A."/>
            <person name="Burns P."/>
            <person name="Jenkins J."/>
            <person name="Prochnik S."/>
            <person name="Shu S."/>
            <person name="Chapman J."/>
            <person name="Pitluck S."/>
            <person name="Schmutz J."/>
            <person name="Rokhsar D."/>
        </authorList>
    </citation>
    <scope>NUCLEOTIDE SEQUENCE</scope>
</reference>
<evidence type="ECO:0000313" key="9">
    <source>
        <dbReference type="EMBL" id="KDO42360.1"/>
    </source>
</evidence>
<evidence type="ECO:0000256" key="6">
    <source>
        <dbReference type="ARBA" id="ARBA00022729"/>
    </source>
</evidence>
<dbReference type="Proteomes" id="UP000027120">
    <property type="component" value="Unassembled WGS sequence"/>
</dbReference>
<evidence type="ECO:0000256" key="8">
    <source>
        <dbReference type="SAM" id="SignalP"/>
    </source>
</evidence>
<name>A0A067DLA9_CITSI</name>
<dbReference type="InterPro" id="IPR022618">
    <property type="entry name" value="Defensin-like_20-28"/>
</dbReference>
<keyword evidence="3" id="KW-0964">Secreted</keyword>
<comment type="similarity">
    <text evidence="2">Belongs to the DEFL family.</text>
</comment>
<evidence type="ECO:0000256" key="2">
    <source>
        <dbReference type="ARBA" id="ARBA00006722"/>
    </source>
</evidence>
<keyword evidence="5" id="KW-0295">Fungicide</keyword>
<dbReference type="GO" id="GO:0005576">
    <property type="term" value="C:extracellular region"/>
    <property type="evidence" value="ECO:0007669"/>
    <property type="project" value="UniProtKB-SubCell"/>
</dbReference>
<evidence type="ECO:0000256" key="3">
    <source>
        <dbReference type="ARBA" id="ARBA00022525"/>
    </source>
</evidence>
<evidence type="ECO:0008006" key="11">
    <source>
        <dbReference type="Google" id="ProtNLM"/>
    </source>
</evidence>
<dbReference type="Pfam" id="PF10868">
    <property type="entry name" value="Defensin_like"/>
    <property type="match status" value="1"/>
</dbReference>
<evidence type="ECO:0000256" key="7">
    <source>
        <dbReference type="ARBA" id="ARBA00022821"/>
    </source>
</evidence>
<dbReference type="GO" id="GO:0050832">
    <property type="term" value="P:defense response to fungus"/>
    <property type="evidence" value="ECO:0007669"/>
    <property type="project" value="UniProtKB-KW"/>
</dbReference>
<comment type="subcellular location">
    <subcellularLocation>
        <location evidence="1">Secreted</location>
    </subcellularLocation>
</comment>
<dbReference type="PANTHER" id="PTHR34453">
    <property type="entry name" value="DEFENSIN-LIKE (DEFL) FAMILY PROTEIN-RELATED"/>
    <property type="match status" value="1"/>
</dbReference>
<keyword evidence="10" id="KW-1185">Reference proteome</keyword>
<feature type="signal peptide" evidence="8">
    <location>
        <begin position="1"/>
        <end position="22"/>
    </location>
</feature>
<evidence type="ECO:0000256" key="1">
    <source>
        <dbReference type="ARBA" id="ARBA00004613"/>
    </source>
</evidence>
<sequence>MAQTKVLTYTILLALLLCMLSASKCCRNYHDLGKCLPGADDKPNTGKCWKFCSTECKGAKCQLLGHRHQCHCLC</sequence>
<proteinExistence type="inferred from homology"/>
<feature type="chain" id="PRO_5001635656" description="Knottin scorpion toxin-like domain-containing protein" evidence="8">
    <location>
        <begin position="23"/>
        <end position="74"/>
    </location>
</feature>
<keyword evidence="7" id="KW-0611">Plant defense</keyword>
<evidence type="ECO:0000256" key="5">
    <source>
        <dbReference type="ARBA" id="ARBA00022577"/>
    </source>
</evidence>
<keyword evidence="6 8" id="KW-0732">Signal</keyword>
<organism evidence="9 10">
    <name type="scientific">Citrus sinensis</name>
    <name type="common">Sweet orange</name>
    <name type="synonym">Citrus aurantium var. sinensis</name>
    <dbReference type="NCBI Taxonomy" id="2711"/>
    <lineage>
        <taxon>Eukaryota</taxon>
        <taxon>Viridiplantae</taxon>
        <taxon>Streptophyta</taxon>
        <taxon>Embryophyta</taxon>
        <taxon>Tracheophyta</taxon>
        <taxon>Spermatophyta</taxon>
        <taxon>Magnoliopsida</taxon>
        <taxon>eudicotyledons</taxon>
        <taxon>Gunneridae</taxon>
        <taxon>Pentapetalae</taxon>
        <taxon>rosids</taxon>
        <taxon>malvids</taxon>
        <taxon>Sapindales</taxon>
        <taxon>Rutaceae</taxon>
        <taxon>Aurantioideae</taxon>
        <taxon>Citrus</taxon>
    </lineage>
</organism>
<dbReference type="GO" id="GO:0031640">
    <property type="term" value="P:killing of cells of another organism"/>
    <property type="evidence" value="ECO:0007669"/>
    <property type="project" value="UniProtKB-KW"/>
</dbReference>
<protein>
    <recommendedName>
        <fullName evidence="11">Knottin scorpion toxin-like domain-containing protein</fullName>
    </recommendedName>
</protein>
<evidence type="ECO:0000313" key="10">
    <source>
        <dbReference type="Proteomes" id="UP000027120"/>
    </source>
</evidence>
<dbReference type="PANTHER" id="PTHR34453:SF3">
    <property type="entry name" value="DEFENSIN-LIKE (DEFL) FAMILY PROTEIN-RELATED"/>
    <property type="match status" value="1"/>
</dbReference>
<dbReference type="EMBL" id="KK785490">
    <property type="protein sequence ID" value="KDO42360.1"/>
    <property type="molecule type" value="Genomic_DNA"/>
</dbReference>
<accession>A0A067DLA9</accession>
<keyword evidence="4" id="KW-0929">Antimicrobial</keyword>
<evidence type="ECO:0000256" key="4">
    <source>
        <dbReference type="ARBA" id="ARBA00022529"/>
    </source>
</evidence>
<dbReference type="SMR" id="A0A067DLA9"/>